<sequence length="205" mass="22706">MHQYHVTSAETLEAIYGEASEASIVKELDHIDANYRALIEASPFLALATVGPTGLDCSPRGDPRGFVHVVDEKTLILPDRRGNNRIDSLRNLMANPQLAMLFLIPGMGETLRVNGRARISIDPVLLQRYAVDGKEPRTVLEVTVDTVFFQCARAVVRADLWNPAKYVDRSTLPSLGKILADASASRIDGETYDRELPNRVQSTLY</sequence>
<dbReference type="InterPro" id="IPR012349">
    <property type="entry name" value="Split_barrel_FMN-bd"/>
</dbReference>
<feature type="domain" description="Pyridoxamine 5'-phosphate oxidase N-terminal" evidence="1">
    <location>
        <begin position="32"/>
        <end position="151"/>
    </location>
</feature>
<organism evidence="2 3">
    <name type="scientific">Pararobbsia alpina</name>
    <dbReference type="NCBI Taxonomy" id="621374"/>
    <lineage>
        <taxon>Bacteria</taxon>
        <taxon>Pseudomonadati</taxon>
        <taxon>Pseudomonadota</taxon>
        <taxon>Betaproteobacteria</taxon>
        <taxon>Burkholderiales</taxon>
        <taxon>Burkholderiaceae</taxon>
        <taxon>Pararobbsia</taxon>
    </lineage>
</organism>
<dbReference type="PANTHER" id="PTHR42815:SF2">
    <property type="entry name" value="FAD-BINDING, PUTATIVE (AFU_ORTHOLOGUE AFUA_6G07600)-RELATED"/>
    <property type="match status" value="1"/>
</dbReference>
<dbReference type="Pfam" id="PF01243">
    <property type="entry name" value="PNPOx_N"/>
    <property type="match status" value="1"/>
</dbReference>
<name>A0A6S7C0F5_9BURK</name>
<keyword evidence="3" id="KW-1185">Reference proteome</keyword>
<dbReference type="EMBL" id="CADIKM010000029">
    <property type="protein sequence ID" value="CAB3798523.1"/>
    <property type="molecule type" value="Genomic_DNA"/>
</dbReference>
<reference evidence="2 3" key="1">
    <citation type="submission" date="2020-04" db="EMBL/GenBank/DDBJ databases">
        <authorList>
            <person name="De Canck E."/>
        </authorList>
    </citation>
    <scope>NUCLEOTIDE SEQUENCE [LARGE SCALE GENOMIC DNA]</scope>
    <source>
        <strain evidence="2 3">LMG 28138</strain>
    </source>
</reference>
<dbReference type="AlphaFoldDB" id="A0A6S7C0F5"/>
<dbReference type="InterPro" id="IPR024029">
    <property type="entry name" value="Pyridox_Oxase_FMN-dep"/>
</dbReference>
<evidence type="ECO:0000259" key="1">
    <source>
        <dbReference type="Pfam" id="PF01243"/>
    </source>
</evidence>
<dbReference type="Proteomes" id="UP000494115">
    <property type="component" value="Unassembled WGS sequence"/>
</dbReference>
<accession>A0A6S7C0F5</accession>
<dbReference type="PANTHER" id="PTHR42815">
    <property type="entry name" value="FAD-BINDING, PUTATIVE (AFU_ORTHOLOGUE AFUA_6G07600)-RELATED"/>
    <property type="match status" value="1"/>
</dbReference>
<dbReference type="SUPFAM" id="SSF50475">
    <property type="entry name" value="FMN-binding split barrel"/>
    <property type="match status" value="1"/>
</dbReference>
<dbReference type="RefSeq" id="WP_175107018.1">
    <property type="nucleotide sequence ID" value="NZ_CADIKM010000029.1"/>
</dbReference>
<dbReference type="NCBIfam" id="TIGR04025">
    <property type="entry name" value="PPOX_FMN_DR2398"/>
    <property type="match status" value="1"/>
</dbReference>
<dbReference type="Gene3D" id="2.30.110.10">
    <property type="entry name" value="Electron Transport, Fmn-binding Protein, Chain A"/>
    <property type="match status" value="1"/>
</dbReference>
<proteinExistence type="predicted"/>
<gene>
    <name evidence="2" type="ORF">LMG28138_04459</name>
</gene>
<evidence type="ECO:0000313" key="3">
    <source>
        <dbReference type="Proteomes" id="UP000494115"/>
    </source>
</evidence>
<protein>
    <recommendedName>
        <fullName evidence="1">Pyridoxamine 5'-phosphate oxidase N-terminal domain-containing protein</fullName>
    </recommendedName>
</protein>
<evidence type="ECO:0000313" key="2">
    <source>
        <dbReference type="EMBL" id="CAB3798523.1"/>
    </source>
</evidence>
<dbReference type="InterPro" id="IPR011576">
    <property type="entry name" value="Pyridox_Oxase_N"/>
</dbReference>